<keyword evidence="4 7" id="KW-0378">Hydrolase</keyword>
<dbReference type="PRINTS" id="PR00112">
    <property type="entry name" value="ACYLPHPHTASE"/>
</dbReference>
<dbReference type="PANTHER" id="PTHR47268:SF4">
    <property type="entry name" value="ACYLPHOSPHATASE"/>
    <property type="match status" value="1"/>
</dbReference>
<keyword evidence="8" id="KW-1185">Reference proteome</keyword>
<gene>
    <name evidence="7" type="primary">acyP</name>
    <name evidence="7" type="ORF">MET9862_04879</name>
</gene>
<feature type="domain" description="Acylphosphatase-like" evidence="6">
    <location>
        <begin position="6"/>
        <end position="92"/>
    </location>
</feature>
<dbReference type="PANTHER" id="PTHR47268">
    <property type="entry name" value="ACYLPHOSPHATASE"/>
    <property type="match status" value="1"/>
</dbReference>
<dbReference type="OrthoDB" id="5295388at2"/>
<dbReference type="EMBL" id="CABFPH010000112">
    <property type="protein sequence ID" value="VUD74251.1"/>
    <property type="molecule type" value="Genomic_DNA"/>
</dbReference>
<protein>
    <recommendedName>
        <fullName evidence="2 4">acylphosphatase</fullName>
        <ecNumber evidence="2 4">3.6.1.7</ecNumber>
    </recommendedName>
</protein>
<feature type="active site" evidence="4">
    <location>
        <position position="21"/>
    </location>
</feature>
<proteinExistence type="inferred from homology"/>
<comment type="similarity">
    <text evidence="1 5">Belongs to the acylphosphatase family.</text>
</comment>
<organism evidence="7 8">
    <name type="scientific">Methylobacterium symbioticum</name>
    <dbReference type="NCBI Taxonomy" id="2584084"/>
    <lineage>
        <taxon>Bacteria</taxon>
        <taxon>Pseudomonadati</taxon>
        <taxon>Pseudomonadota</taxon>
        <taxon>Alphaproteobacteria</taxon>
        <taxon>Hyphomicrobiales</taxon>
        <taxon>Methylobacteriaceae</taxon>
        <taxon>Methylobacterium</taxon>
    </lineage>
</organism>
<dbReference type="Proteomes" id="UP000410984">
    <property type="component" value="Unassembled WGS sequence"/>
</dbReference>
<dbReference type="Pfam" id="PF00708">
    <property type="entry name" value="Acylphosphatase"/>
    <property type="match status" value="1"/>
</dbReference>
<dbReference type="GO" id="GO:0003998">
    <property type="term" value="F:acylphosphatase activity"/>
    <property type="evidence" value="ECO:0007669"/>
    <property type="project" value="UniProtKB-EC"/>
</dbReference>
<dbReference type="RefSeq" id="WP_142585553.1">
    <property type="nucleotide sequence ID" value="NZ_CABFPH010000112.1"/>
</dbReference>
<dbReference type="Gene3D" id="3.30.70.100">
    <property type="match status" value="1"/>
</dbReference>
<evidence type="ECO:0000256" key="3">
    <source>
        <dbReference type="ARBA" id="ARBA00047645"/>
    </source>
</evidence>
<dbReference type="InterPro" id="IPR020456">
    <property type="entry name" value="Acylphosphatase"/>
</dbReference>
<evidence type="ECO:0000256" key="2">
    <source>
        <dbReference type="ARBA" id="ARBA00012150"/>
    </source>
</evidence>
<sequence length="92" mass="9548">MSTTKTVSVVITGRVQGVAYRAWTEGEARRRGLSGHVRNRADGAVEALFSGPEAAVDAMVEACREGPAAARVADVAVRPAEAPPGDGFRILG</sequence>
<dbReference type="EC" id="3.6.1.7" evidence="2 4"/>
<comment type="catalytic activity">
    <reaction evidence="3 4">
        <text>an acyl phosphate + H2O = a carboxylate + phosphate + H(+)</text>
        <dbReference type="Rhea" id="RHEA:14965"/>
        <dbReference type="ChEBI" id="CHEBI:15377"/>
        <dbReference type="ChEBI" id="CHEBI:15378"/>
        <dbReference type="ChEBI" id="CHEBI:29067"/>
        <dbReference type="ChEBI" id="CHEBI:43474"/>
        <dbReference type="ChEBI" id="CHEBI:59918"/>
        <dbReference type="EC" id="3.6.1.7"/>
    </reaction>
</comment>
<evidence type="ECO:0000256" key="4">
    <source>
        <dbReference type="PROSITE-ProRule" id="PRU00520"/>
    </source>
</evidence>
<name>A0A509EJB6_9HYPH</name>
<reference evidence="7 8" key="1">
    <citation type="submission" date="2019-06" db="EMBL/GenBank/DDBJ databases">
        <authorList>
            <person name="Rodrigo-Torres L."/>
            <person name="Arahal R. D."/>
            <person name="Lucena T."/>
        </authorList>
    </citation>
    <scope>NUCLEOTIDE SEQUENCE [LARGE SCALE GENOMIC DNA]</scope>
    <source>
        <strain evidence="7 8">SB0023/3</strain>
    </source>
</reference>
<evidence type="ECO:0000313" key="8">
    <source>
        <dbReference type="Proteomes" id="UP000410984"/>
    </source>
</evidence>
<dbReference type="InterPro" id="IPR001792">
    <property type="entry name" value="Acylphosphatase-like_dom"/>
</dbReference>
<accession>A0A509EJB6</accession>
<dbReference type="PROSITE" id="PS51160">
    <property type="entry name" value="ACYLPHOSPHATASE_3"/>
    <property type="match status" value="1"/>
</dbReference>
<evidence type="ECO:0000259" key="6">
    <source>
        <dbReference type="PROSITE" id="PS51160"/>
    </source>
</evidence>
<feature type="active site" evidence="4">
    <location>
        <position position="39"/>
    </location>
</feature>
<dbReference type="InterPro" id="IPR036046">
    <property type="entry name" value="Acylphosphatase-like_dom_sf"/>
</dbReference>
<evidence type="ECO:0000313" key="7">
    <source>
        <dbReference type="EMBL" id="VUD74251.1"/>
    </source>
</evidence>
<dbReference type="AlphaFoldDB" id="A0A509EJB6"/>
<evidence type="ECO:0000256" key="5">
    <source>
        <dbReference type="RuleBase" id="RU004168"/>
    </source>
</evidence>
<dbReference type="SUPFAM" id="SSF54975">
    <property type="entry name" value="Acylphosphatase/BLUF domain-like"/>
    <property type="match status" value="1"/>
</dbReference>
<evidence type="ECO:0000256" key="1">
    <source>
        <dbReference type="ARBA" id="ARBA00005614"/>
    </source>
</evidence>